<dbReference type="Proteomes" id="UP001302126">
    <property type="component" value="Unassembled WGS sequence"/>
</dbReference>
<organism evidence="2 3">
    <name type="scientific">Podospora australis</name>
    <dbReference type="NCBI Taxonomy" id="1536484"/>
    <lineage>
        <taxon>Eukaryota</taxon>
        <taxon>Fungi</taxon>
        <taxon>Dikarya</taxon>
        <taxon>Ascomycota</taxon>
        <taxon>Pezizomycotina</taxon>
        <taxon>Sordariomycetes</taxon>
        <taxon>Sordariomycetidae</taxon>
        <taxon>Sordariales</taxon>
        <taxon>Podosporaceae</taxon>
        <taxon>Podospora</taxon>
    </lineage>
</organism>
<evidence type="ECO:0000313" key="2">
    <source>
        <dbReference type="EMBL" id="KAK4192979.1"/>
    </source>
</evidence>
<evidence type="ECO:0000313" key="3">
    <source>
        <dbReference type="Proteomes" id="UP001302126"/>
    </source>
</evidence>
<name>A0AAN6X2T9_9PEZI</name>
<reference evidence="2" key="2">
    <citation type="submission" date="2023-05" db="EMBL/GenBank/DDBJ databases">
        <authorList>
            <consortium name="Lawrence Berkeley National Laboratory"/>
            <person name="Steindorff A."/>
            <person name="Hensen N."/>
            <person name="Bonometti L."/>
            <person name="Westerberg I."/>
            <person name="Brannstrom I.O."/>
            <person name="Guillou S."/>
            <person name="Cros-Aarteil S."/>
            <person name="Calhoun S."/>
            <person name="Haridas S."/>
            <person name="Kuo A."/>
            <person name="Mondo S."/>
            <person name="Pangilinan J."/>
            <person name="Riley R."/>
            <person name="Labutti K."/>
            <person name="Andreopoulos B."/>
            <person name="Lipzen A."/>
            <person name="Chen C."/>
            <person name="Yanf M."/>
            <person name="Daum C."/>
            <person name="Ng V."/>
            <person name="Clum A."/>
            <person name="Ohm R."/>
            <person name="Martin F."/>
            <person name="Silar P."/>
            <person name="Natvig D."/>
            <person name="Lalanne C."/>
            <person name="Gautier V."/>
            <person name="Ament-Velasquez S.L."/>
            <person name="Kruys A."/>
            <person name="Hutchinson M.I."/>
            <person name="Powell A.J."/>
            <person name="Barry K."/>
            <person name="Miller A.N."/>
            <person name="Grigoriev I.V."/>
            <person name="Debuchy R."/>
            <person name="Gladieux P."/>
            <person name="Thoren M.H."/>
            <person name="Johannesson H."/>
        </authorList>
    </citation>
    <scope>NUCLEOTIDE SEQUENCE</scope>
    <source>
        <strain evidence="2">PSN309</strain>
    </source>
</reference>
<feature type="signal peptide" evidence="1">
    <location>
        <begin position="1"/>
        <end position="21"/>
    </location>
</feature>
<evidence type="ECO:0000256" key="1">
    <source>
        <dbReference type="SAM" id="SignalP"/>
    </source>
</evidence>
<keyword evidence="1" id="KW-0732">Signal</keyword>
<reference evidence="2" key="1">
    <citation type="journal article" date="2023" name="Mol. Phylogenet. Evol.">
        <title>Genome-scale phylogeny and comparative genomics of the fungal order Sordariales.</title>
        <authorList>
            <person name="Hensen N."/>
            <person name="Bonometti L."/>
            <person name="Westerberg I."/>
            <person name="Brannstrom I.O."/>
            <person name="Guillou S."/>
            <person name="Cros-Aarteil S."/>
            <person name="Calhoun S."/>
            <person name="Haridas S."/>
            <person name="Kuo A."/>
            <person name="Mondo S."/>
            <person name="Pangilinan J."/>
            <person name="Riley R."/>
            <person name="LaButti K."/>
            <person name="Andreopoulos B."/>
            <person name="Lipzen A."/>
            <person name="Chen C."/>
            <person name="Yan M."/>
            <person name="Daum C."/>
            <person name="Ng V."/>
            <person name="Clum A."/>
            <person name="Steindorff A."/>
            <person name="Ohm R.A."/>
            <person name="Martin F."/>
            <person name="Silar P."/>
            <person name="Natvig D.O."/>
            <person name="Lalanne C."/>
            <person name="Gautier V."/>
            <person name="Ament-Velasquez S.L."/>
            <person name="Kruys A."/>
            <person name="Hutchinson M.I."/>
            <person name="Powell A.J."/>
            <person name="Barry K."/>
            <person name="Miller A.N."/>
            <person name="Grigoriev I.V."/>
            <person name="Debuchy R."/>
            <person name="Gladieux P."/>
            <person name="Hiltunen Thoren M."/>
            <person name="Johannesson H."/>
        </authorList>
    </citation>
    <scope>NUCLEOTIDE SEQUENCE</scope>
    <source>
        <strain evidence="2">PSN309</strain>
    </source>
</reference>
<sequence length="101" mass="11257">MQFKIFSIVSLLALTSSVAMALPTPAPEPQACRIYGNCIKRDVAPMLEARCRLLRWCIKRDPASEAYRPLFWKKGEALPPVATANDKRAVDQVVKGRELTA</sequence>
<dbReference type="EMBL" id="MU864352">
    <property type="protein sequence ID" value="KAK4192979.1"/>
    <property type="molecule type" value="Genomic_DNA"/>
</dbReference>
<gene>
    <name evidence="2" type="ORF">QBC35DRAFT_446804</name>
</gene>
<dbReference type="AlphaFoldDB" id="A0AAN6X2T9"/>
<accession>A0AAN6X2T9</accession>
<proteinExistence type="predicted"/>
<protein>
    <submittedName>
        <fullName evidence="2">Uncharacterized protein</fullName>
    </submittedName>
</protein>
<feature type="chain" id="PRO_5042960334" evidence="1">
    <location>
        <begin position="22"/>
        <end position="101"/>
    </location>
</feature>
<comment type="caution">
    <text evidence="2">The sequence shown here is derived from an EMBL/GenBank/DDBJ whole genome shotgun (WGS) entry which is preliminary data.</text>
</comment>
<keyword evidence="3" id="KW-1185">Reference proteome</keyword>